<accession>A0A8C6GDQ2</accession>
<sequence length="114" mass="13106">EVQLVETGGGLVQPGHSLKLSCATSGYPFYDYWMDWVRHSPEKGLERVAQIATKTHNYATYYAESVKGRFIVSRDDSKSSAYMQMNSLRKEDTVIYYCARETHTGFWGLSCHFY</sequence>
<dbReference type="InterPro" id="IPR007110">
    <property type="entry name" value="Ig-like_dom"/>
</dbReference>
<dbReference type="Gene3D" id="2.60.40.10">
    <property type="entry name" value="Immunoglobulins"/>
    <property type="match status" value="1"/>
</dbReference>
<dbReference type="InterPro" id="IPR013106">
    <property type="entry name" value="Ig_V-set"/>
</dbReference>
<dbReference type="InterPro" id="IPR003599">
    <property type="entry name" value="Ig_sub"/>
</dbReference>
<evidence type="ECO:0000256" key="1">
    <source>
        <dbReference type="ARBA" id="ARBA00022859"/>
    </source>
</evidence>
<dbReference type="PANTHER" id="PTHR23266">
    <property type="entry name" value="IMMUNOGLOBULIN HEAVY CHAIN"/>
    <property type="match status" value="1"/>
</dbReference>
<evidence type="ECO:0000256" key="2">
    <source>
        <dbReference type="ARBA" id="ARBA00023130"/>
    </source>
</evidence>
<dbReference type="GO" id="GO:0002250">
    <property type="term" value="P:adaptive immune response"/>
    <property type="evidence" value="ECO:0007669"/>
    <property type="project" value="UniProtKB-KW"/>
</dbReference>
<dbReference type="InterPro" id="IPR036179">
    <property type="entry name" value="Ig-like_dom_sf"/>
</dbReference>
<organism evidence="5 6">
    <name type="scientific">Mus spicilegus</name>
    <name type="common">Mound-building mouse</name>
    <dbReference type="NCBI Taxonomy" id="10103"/>
    <lineage>
        <taxon>Eukaryota</taxon>
        <taxon>Metazoa</taxon>
        <taxon>Chordata</taxon>
        <taxon>Craniata</taxon>
        <taxon>Vertebrata</taxon>
        <taxon>Euteleostomi</taxon>
        <taxon>Mammalia</taxon>
        <taxon>Eutheria</taxon>
        <taxon>Euarchontoglires</taxon>
        <taxon>Glires</taxon>
        <taxon>Rodentia</taxon>
        <taxon>Myomorpha</taxon>
        <taxon>Muroidea</taxon>
        <taxon>Muridae</taxon>
        <taxon>Murinae</taxon>
        <taxon>Mus</taxon>
        <taxon>Mus</taxon>
    </lineage>
</organism>
<dbReference type="SMART" id="SM00409">
    <property type="entry name" value="IG"/>
    <property type="match status" value="1"/>
</dbReference>
<name>A0A8C6GDQ2_MUSSI</name>
<dbReference type="Proteomes" id="UP000694415">
    <property type="component" value="Unplaced"/>
</dbReference>
<reference evidence="5" key="1">
    <citation type="submission" date="2025-08" db="UniProtKB">
        <authorList>
            <consortium name="Ensembl"/>
        </authorList>
    </citation>
    <scope>IDENTIFICATION</scope>
</reference>
<dbReference type="SMART" id="SM00406">
    <property type="entry name" value="IGv"/>
    <property type="match status" value="1"/>
</dbReference>
<evidence type="ECO:0000256" key="3">
    <source>
        <dbReference type="ARBA" id="ARBA00043265"/>
    </source>
</evidence>
<dbReference type="AlphaFoldDB" id="A0A8C6GDQ2"/>
<dbReference type="SUPFAM" id="SSF48726">
    <property type="entry name" value="Immunoglobulin"/>
    <property type="match status" value="1"/>
</dbReference>
<feature type="domain" description="Ig-like" evidence="4">
    <location>
        <begin position="1"/>
        <end position="98"/>
    </location>
</feature>
<dbReference type="PROSITE" id="PS50835">
    <property type="entry name" value="IG_LIKE"/>
    <property type="match status" value="1"/>
</dbReference>
<protein>
    <recommendedName>
        <fullName evidence="4">Ig-like domain-containing protein</fullName>
    </recommendedName>
</protein>
<proteinExistence type="predicted"/>
<dbReference type="InterPro" id="IPR013783">
    <property type="entry name" value="Ig-like_fold"/>
</dbReference>
<dbReference type="FunFam" id="2.60.40.10:FF:001259">
    <property type="entry name" value="Immunoglobulin heavy variable 13-2"/>
    <property type="match status" value="1"/>
</dbReference>
<evidence type="ECO:0000259" key="4">
    <source>
        <dbReference type="PROSITE" id="PS50835"/>
    </source>
</evidence>
<keyword evidence="1" id="KW-0391">Immunity</keyword>
<evidence type="ECO:0000313" key="5">
    <source>
        <dbReference type="Ensembl" id="ENSMSIP00000004066.1"/>
    </source>
</evidence>
<evidence type="ECO:0000313" key="6">
    <source>
        <dbReference type="Proteomes" id="UP000694415"/>
    </source>
</evidence>
<dbReference type="Pfam" id="PF07686">
    <property type="entry name" value="V-set"/>
    <property type="match status" value="1"/>
</dbReference>
<dbReference type="GO" id="GO:0005576">
    <property type="term" value="C:extracellular region"/>
    <property type="evidence" value="ECO:0007669"/>
    <property type="project" value="UniProtKB-ARBA"/>
</dbReference>
<reference evidence="5" key="2">
    <citation type="submission" date="2025-09" db="UniProtKB">
        <authorList>
            <consortium name="Ensembl"/>
        </authorList>
    </citation>
    <scope>IDENTIFICATION</scope>
</reference>
<keyword evidence="6" id="KW-1185">Reference proteome</keyword>
<dbReference type="Ensembl" id="ENSMSIT00000005164.1">
    <property type="protein sequence ID" value="ENSMSIP00000004066.1"/>
    <property type="gene ID" value="ENSMSIG00000003736.1"/>
</dbReference>
<dbReference type="InterPro" id="IPR050199">
    <property type="entry name" value="IgHV"/>
</dbReference>
<dbReference type="GeneTree" id="ENSGT01050000244936"/>
<keyword evidence="3" id="KW-1280">Immunoglobulin</keyword>
<keyword evidence="2" id="KW-1064">Adaptive immunity</keyword>
<dbReference type="GO" id="GO:0019814">
    <property type="term" value="C:immunoglobulin complex"/>
    <property type="evidence" value="ECO:0007669"/>
    <property type="project" value="UniProtKB-KW"/>
</dbReference>